<accession>A0A380GNP5</accession>
<name>A0A380GNP5_9STAP</name>
<evidence type="ECO:0000313" key="2">
    <source>
        <dbReference type="EMBL" id="SUM55384.1"/>
    </source>
</evidence>
<proteinExistence type="predicted"/>
<reference evidence="2 3" key="1">
    <citation type="submission" date="2018-06" db="EMBL/GenBank/DDBJ databases">
        <authorList>
            <consortium name="Pathogen Informatics"/>
            <person name="Doyle S."/>
        </authorList>
    </citation>
    <scope>NUCLEOTIDE SEQUENCE [LARGE SCALE GENOMIC DNA]</scope>
    <source>
        <strain evidence="2 3">NCTC13834</strain>
    </source>
</reference>
<protein>
    <submittedName>
        <fullName evidence="2">Uncharacterized protein</fullName>
    </submittedName>
</protein>
<keyword evidence="1" id="KW-0472">Membrane</keyword>
<gene>
    <name evidence="2" type="ORF">NCTC13834_01748</name>
</gene>
<dbReference type="EMBL" id="UHDS01000001">
    <property type="protein sequence ID" value="SUM55384.1"/>
    <property type="molecule type" value="Genomic_DNA"/>
</dbReference>
<sequence>MILILNFIGIGVLKKYERLEVIIGIMGLVTTFLGAYIGARIAGSESRKLFKQQIKMNDLQQNMDTNIKILEEIGKIPKHINKISDLLYGSKALYPKNIEKIKDEYKKISDVSKKVKDENLSKSSIVIYRDVMHLTLNIHSLEDFFFRPISFSDTKKLIQNTIDDNLSPTSHYSWSTQIFDRENKVKYPVEDYKGEPFIKSVSVEEIIKENPQFFKDKLGELKKRIKFLDKQFNKMTYKNLDDLINDYSKLYKD</sequence>
<feature type="transmembrane region" description="Helical" evidence="1">
    <location>
        <begin position="21"/>
        <end position="42"/>
    </location>
</feature>
<evidence type="ECO:0000313" key="3">
    <source>
        <dbReference type="Proteomes" id="UP000254412"/>
    </source>
</evidence>
<evidence type="ECO:0000256" key="1">
    <source>
        <dbReference type="SAM" id="Phobius"/>
    </source>
</evidence>
<dbReference type="Proteomes" id="UP000254412">
    <property type="component" value="Unassembled WGS sequence"/>
</dbReference>
<dbReference type="AlphaFoldDB" id="A0A380GNP5"/>
<organism evidence="2 3">
    <name type="scientific">Staphylococcus nepalensis</name>
    <dbReference type="NCBI Taxonomy" id="214473"/>
    <lineage>
        <taxon>Bacteria</taxon>
        <taxon>Bacillati</taxon>
        <taxon>Bacillota</taxon>
        <taxon>Bacilli</taxon>
        <taxon>Bacillales</taxon>
        <taxon>Staphylococcaceae</taxon>
        <taxon>Staphylococcus</taxon>
    </lineage>
</organism>
<keyword evidence="1" id="KW-1133">Transmembrane helix</keyword>
<keyword evidence="1" id="KW-0812">Transmembrane</keyword>